<sequence length="103" mass="11709">MCTVLSAGIALLITALLFQRFVQRSSVISRLPVAPAEEATMLWGHEYKVAKGEVNVEYKRWAALLGQVFRIKTALFQRDRVIVGDNLVAQHIVQAYIYRMLVF</sequence>
<evidence type="ECO:0000313" key="2">
    <source>
        <dbReference type="EMBL" id="KAK0482385.1"/>
    </source>
</evidence>
<keyword evidence="1" id="KW-0732">Signal</keyword>
<dbReference type="AlphaFoldDB" id="A0AA39UKC2"/>
<proteinExistence type="predicted"/>
<dbReference type="EMBL" id="JAUEPR010000007">
    <property type="protein sequence ID" value="KAK0482385.1"/>
    <property type="molecule type" value="Genomic_DNA"/>
</dbReference>
<name>A0AA39UKC2_9AGAR</name>
<evidence type="ECO:0000256" key="1">
    <source>
        <dbReference type="SAM" id="SignalP"/>
    </source>
</evidence>
<gene>
    <name evidence="2" type="ORF">IW261DRAFT_1562076</name>
</gene>
<organism evidence="2 3">
    <name type="scientific">Armillaria novae-zelandiae</name>
    <dbReference type="NCBI Taxonomy" id="153914"/>
    <lineage>
        <taxon>Eukaryota</taxon>
        <taxon>Fungi</taxon>
        <taxon>Dikarya</taxon>
        <taxon>Basidiomycota</taxon>
        <taxon>Agaricomycotina</taxon>
        <taxon>Agaricomycetes</taxon>
        <taxon>Agaricomycetidae</taxon>
        <taxon>Agaricales</taxon>
        <taxon>Marasmiineae</taxon>
        <taxon>Physalacriaceae</taxon>
        <taxon>Armillaria</taxon>
    </lineage>
</organism>
<keyword evidence="3" id="KW-1185">Reference proteome</keyword>
<feature type="signal peptide" evidence="1">
    <location>
        <begin position="1"/>
        <end position="24"/>
    </location>
</feature>
<evidence type="ECO:0000313" key="3">
    <source>
        <dbReference type="Proteomes" id="UP001175227"/>
    </source>
</evidence>
<dbReference type="Proteomes" id="UP001175227">
    <property type="component" value="Unassembled WGS sequence"/>
</dbReference>
<accession>A0AA39UKC2</accession>
<reference evidence="2" key="1">
    <citation type="submission" date="2023-06" db="EMBL/GenBank/DDBJ databases">
        <authorList>
            <consortium name="Lawrence Berkeley National Laboratory"/>
            <person name="Ahrendt S."/>
            <person name="Sahu N."/>
            <person name="Indic B."/>
            <person name="Wong-Bajracharya J."/>
            <person name="Merenyi Z."/>
            <person name="Ke H.-M."/>
            <person name="Monk M."/>
            <person name="Kocsube S."/>
            <person name="Drula E."/>
            <person name="Lipzen A."/>
            <person name="Balint B."/>
            <person name="Henrissat B."/>
            <person name="Andreopoulos B."/>
            <person name="Martin F.M."/>
            <person name="Harder C.B."/>
            <person name="Rigling D."/>
            <person name="Ford K.L."/>
            <person name="Foster G.D."/>
            <person name="Pangilinan J."/>
            <person name="Papanicolaou A."/>
            <person name="Barry K."/>
            <person name="LaButti K."/>
            <person name="Viragh M."/>
            <person name="Koriabine M."/>
            <person name="Yan M."/>
            <person name="Riley R."/>
            <person name="Champramary S."/>
            <person name="Plett K.L."/>
            <person name="Tsai I.J."/>
            <person name="Slot J."/>
            <person name="Sipos G."/>
            <person name="Plett J."/>
            <person name="Nagy L.G."/>
            <person name="Grigoriev I.V."/>
        </authorList>
    </citation>
    <scope>NUCLEOTIDE SEQUENCE</scope>
    <source>
        <strain evidence="2">ICMP 16352</strain>
    </source>
</reference>
<comment type="caution">
    <text evidence="2">The sequence shown here is derived from an EMBL/GenBank/DDBJ whole genome shotgun (WGS) entry which is preliminary data.</text>
</comment>
<protein>
    <submittedName>
        <fullName evidence="2">Uncharacterized protein</fullName>
    </submittedName>
</protein>
<feature type="chain" id="PRO_5041242860" evidence="1">
    <location>
        <begin position="25"/>
        <end position="103"/>
    </location>
</feature>